<keyword evidence="2" id="KW-0238">DNA-binding</keyword>
<evidence type="ECO:0000259" key="4">
    <source>
        <dbReference type="PROSITE" id="PS50995"/>
    </source>
</evidence>
<dbReference type="RefSeq" id="WP_380899666.1">
    <property type="nucleotide sequence ID" value="NZ_JBHUEG010000002.1"/>
</dbReference>
<evidence type="ECO:0000313" key="6">
    <source>
        <dbReference type="Proteomes" id="UP001597545"/>
    </source>
</evidence>
<reference evidence="6" key="1">
    <citation type="journal article" date="2019" name="Int. J. Syst. Evol. Microbiol.">
        <title>The Global Catalogue of Microorganisms (GCM) 10K type strain sequencing project: providing services to taxonomists for standard genome sequencing and annotation.</title>
        <authorList>
            <consortium name="The Broad Institute Genomics Platform"/>
            <consortium name="The Broad Institute Genome Sequencing Center for Infectious Disease"/>
            <person name="Wu L."/>
            <person name="Ma J."/>
        </authorList>
    </citation>
    <scope>NUCLEOTIDE SEQUENCE [LARGE SCALE GENOMIC DNA]</scope>
    <source>
        <strain evidence="6">KCTC 42662</strain>
    </source>
</reference>
<dbReference type="EMBL" id="JBHULR010000001">
    <property type="protein sequence ID" value="MFD2546154.1"/>
    <property type="molecule type" value="Genomic_DNA"/>
</dbReference>
<dbReference type="InterPro" id="IPR000835">
    <property type="entry name" value="HTH_MarR-typ"/>
</dbReference>
<sequence length="146" mass="17328">MLRERYTQYSFLLDRTARRVKQFAQTSFAQKAFDLTIDQWGILKILYQEDPMTHKELAEKSGKDQPTLTRIIDLLIRKELAQRVGHPQDRRSLQIRLTKIGKLKVEQLTPEIAEIRMQAWKNLSDEDFAHFTRILNTIYDNLNQQP</sequence>
<evidence type="ECO:0000313" key="5">
    <source>
        <dbReference type="EMBL" id="MFD2546154.1"/>
    </source>
</evidence>
<evidence type="ECO:0000256" key="1">
    <source>
        <dbReference type="ARBA" id="ARBA00023015"/>
    </source>
</evidence>
<evidence type="ECO:0000256" key="3">
    <source>
        <dbReference type="ARBA" id="ARBA00023163"/>
    </source>
</evidence>
<evidence type="ECO:0000256" key="2">
    <source>
        <dbReference type="ARBA" id="ARBA00023125"/>
    </source>
</evidence>
<keyword evidence="3" id="KW-0804">Transcription</keyword>
<dbReference type="InterPro" id="IPR036388">
    <property type="entry name" value="WH-like_DNA-bd_sf"/>
</dbReference>
<feature type="domain" description="HTH marR-type" evidence="4">
    <location>
        <begin position="6"/>
        <end position="140"/>
    </location>
</feature>
<dbReference type="Pfam" id="PF01047">
    <property type="entry name" value="MarR"/>
    <property type="match status" value="1"/>
</dbReference>
<gene>
    <name evidence="5" type="ORF">ACFSR5_00700</name>
</gene>
<dbReference type="Proteomes" id="UP001597545">
    <property type="component" value="Unassembled WGS sequence"/>
</dbReference>
<proteinExistence type="predicted"/>
<dbReference type="PRINTS" id="PR00598">
    <property type="entry name" value="HTHMARR"/>
</dbReference>
<dbReference type="PANTHER" id="PTHR33164:SF64">
    <property type="entry name" value="TRANSCRIPTIONAL REGULATOR SLYA"/>
    <property type="match status" value="1"/>
</dbReference>
<dbReference type="SUPFAM" id="SSF46785">
    <property type="entry name" value="Winged helix' DNA-binding domain"/>
    <property type="match status" value="1"/>
</dbReference>
<keyword evidence="6" id="KW-1185">Reference proteome</keyword>
<dbReference type="InterPro" id="IPR039422">
    <property type="entry name" value="MarR/SlyA-like"/>
</dbReference>
<accession>A0ABW5KBP3</accession>
<dbReference type="Gene3D" id="1.10.10.10">
    <property type="entry name" value="Winged helix-like DNA-binding domain superfamily/Winged helix DNA-binding domain"/>
    <property type="match status" value="1"/>
</dbReference>
<keyword evidence="1" id="KW-0805">Transcription regulation</keyword>
<comment type="caution">
    <text evidence="5">The sequence shown here is derived from an EMBL/GenBank/DDBJ whole genome shotgun (WGS) entry which is preliminary data.</text>
</comment>
<dbReference type="PROSITE" id="PS50995">
    <property type="entry name" value="HTH_MARR_2"/>
    <property type="match status" value="1"/>
</dbReference>
<dbReference type="SMART" id="SM00347">
    <property type="entry name" value="HTH_MARR"/>
    <property type="match status" value="1"/>
</dbReference>
<dbReference type="InterPro" id="IPR036390">
    <property type="entry name" value="WH_DNA-bd_sf"/>
</dbReference>
<organism evidence="5 6">
    <name type="scientific">Sphingobacterium suaedae</name>
    <dbReference type="NCBI Taxonomy" id="1686402"/>
    <lineage>
        <taxon>Bacteria</taxon>
        <taxon>Pseudomonadati</taxon>
        <taxon>Bacteroidota</taxon>
        <taxon>Sphingobacteriia</taxon>
        <taxon>Sphingobacteriales</taxon>
        <taxon>Sphingobacteriaceae</taxon>
        <taxon>Sphingobacterium</taxon>
    </lineage>
</organism>
<protein>
    <submittedName>
        <fullName evidence="5">MarR family winged helix-turn-helix transcriptional regulator</fullName>
    </submittedName>
</protein>
<dbReference type="PANTHER" id="PTHR33164">
    <property type="entry name" value="TRANSCRIPTIONAL REGULATOR, MARR FAMILY"/>
    <property type="match status" value="1"/>
</dbReference>
<name>A0ABW5KBP3_9SPHI</name>